<reference evidence="3" key="1">
    <citation type="submission" date="2023-06" db="EMBL/GenBank/DDBJ databases">
        <authorList>
            <person name="Kurt Z."/>
        </authorList>
    </citation>
    <scope>NUCLEOTIDE SEQUENCE</scope>
</reference>
<organism evidence="3">
    <name type="scientific">Hexamita inflata</name>
    <dbReference type="NCBI Taxonomy" id="28002"/>
    <lineage>
        <taxon>Eukaryota</taxon>
        <taxon>Metamonada</taxon>
        <taxon>Diplomonadida</taxon>
        <taxon>Hexamitidae</taxon>
        <taxon>Hexamitinae</taxon>
        <taxon>Hexamita</taxon>
    </lineage>
</organism>
<gene>
    <name evidence="4" type="ORF">HINF_LOCUS55229</name>
    <name evidence="3" type="ORF">HINF_LOCUS61803</name>
</gene>
<comment type="caution">
    <text evidence="3">The sequence shown here is derived from an EMBL/GenBank/DDBJ whole genome shotgun (WGS) entry which is preliminary data.</text>
</comment>
<feature type="compositionally biased region" description="Polar residues" evidence="2">
    <location>
        <begin position="1"/>
        <end position="10"/>
    </location>
</feature>
<evidence type="ECO:0000313" key="4">
    <source>
        <dbReference type="EMBL" id="CAL6071614.1"/>
    </source>
</evidence>
<accession>A0AA86VR32</accession>
<dbReference type="EMBL" id="CAXDID020000291">
    <property type="protein sequence ID" value="CAL6071614.1"/>
    <property type="molecule type" value="Genomic_DNA"/>
</dbReference>
<keyword evidence="5" id="KW-1185">Reference proteome</keyword>
<evidence type="ECO:0000256" key="1">
    <source>
        <dbReference type="SAM" id="Coils"/>
    </source>
</evidence>
<protein>
    <submittedName>
        <fullName evidence="4">Hypothetical_protein</fullName>
    </submittedName>
</protein>
<sequence length="238" mass="27477">MSFVSPSNVRSPLKRAFLSPSNSPYRREVKIPEMQKSFGTKNPSTRLDKSELLSDYQELVQKSQLMRSVRLNSTVFSPQQQNENTAAHILKLEQRISQLEEQRSTEQIVNQISSLNVYVEKKFAHIERQIQLIQKIKSVGKKAKDSEVQKQLDSLFLQTNTLSHSISQEIEDLQNQNQQFELQLKGFHSKMNKIQPIISLESNLIQNIANFDQWAEKIGFAVQKIERRLARVVDAVVQ</sequence>
<dbReference type="AlphaFoldDB" id="A0AA86VR32"/>
<reference evidence="4 5" key="2">
    <citation type="submission" date="2024-07" db="EMBL/GenBank/DDBJ databases">
        <authorList>
            <person name="Akdeniz Z."/>
        </authorList>
    </citation>
    <scope>NUCLEOTIDE SEQUENCE [LARGE SCALE GENOMIC DNA]</scope>
</reference>
<evidence type="ECO:0000256" key="2">
    <source>
        <dbReference type="SAM" id="MobiDB-lite"/>
    </source>
</evidence>
<dbReference type="Proteomes" id="UP001642409">
    <property type="component" value="Unassembled WGS sequence"/>
</dbReference>
<name>A0AA86VR32_9EUKA</name>
<evidence type="ECO:0000313" key="3">
    <source>
        <dbReference type="EMBL" id="CAI9974158.1"/>
    </source>
</evidence>
<dbReference type="EMBL" id="CATOUU010001139">
    <property type="protein sequence ID" value="CAI9974158.1"/>
    <property type="molecule type" value="Genomic_DNA"/>
</dbReference>
<proteinExistence type="predicted"/>
<feature type="coiled-coil region" evidence="1">
    <location>
        <begin position="163"/>
        <end position="190"/>
    </location>
</feature>
<feature type="coiled-coil region" evidence="1">
    <location>
        <begin position="82"/>
        <end position="109"/>
    </location>
</feature>
<feature type="region of interest" description="Disordered" evidence="2">
    <location>
        <begin position="1"/>
        <end position="22"/>
    </location>
</feature>
<keyword evidence="1" id="KW-0175">Coiled coil</keyword>
<evidence type="ECO:0000313" key="5">
    <source>
        <dbReference type="Proteomes" id="UP001642409"/>
    </source>
</evidence>